<keyword evidence="3" id="KW-1185">Reference proteome</keyword>
<dbReference type="NCBIfam" id="TIGR00261">
    <property type="entry name" value="traB"/>
    <property type="match status" value="1"/>
</dbReference>
<gene>
    <name evidence="2" type="ORF">AOC36_00765</name>
</gene>
<dbReference type="InterPro" id="IPR002816">
    <property type="entry name" value="TraB/PrgY/GumN_fam"/>
</dbReference>
<dbReference type="AlphaFoldDB" id="A0A0X8GY44"/>
<reference evidence="2 3" key="1">
    <citation type="submission" date="2015-10" db="EMBL/GenBank/DDBJ databases">
        <title>Erysipelothrix larvae sp. LV19 isolated from the larval gut of the rhinoceros beetle, Trypoxylus dichotomus.</title>
        <authorList>
            <person name="Lim S."/>
            <person name="Kim B.-C."/>
        </authorList>
    </citation>
    <scope>NUCLEOTIDE SEQUENCE [LARGE SCALE GENOMIC DNA]</scope>
    <source>
        <strain evidence="2 3">LV19</strain>
    </source>
</reference>
<dbReference type="InterPro" id="IPR005230">
    <property type="entry name" value="TraB_bac"/>
</dbReference>
<dbReference type="Pfam" id="PF01963">
    <property type="entry name" value="TraB_PrgY_gumN"/>
    <property type="match status" value="1"/>
</dbReference>
<dbReference type="EMBL" id="CP013213">
    <property type="protein sequence ID" value="AMC92575.1"/>
    <property type="molecule type" value="Genomic_DNA"/>
</dbReference>
<feature type="transmembrane region" description="Helical" evidence="1">
    <location>
        <begin position="293"/>
        <end position="319"/>
    </location>
</feature>
<feature type="transmembrane region" description="Helical" evidence="1">
    <location>
        <begin position="350"/>
        <end position="376"/>
    </location>
</feature>
<dbReference type="OrthoDB" id="9809330at2"/>
<organism evidence="2 3">
    <name type="scientific">Erysipelothrix larvae</name>
    <dbReference type="NCBI Taxonomy" id="1514105"/>
    <lineage>
        <taxon>Bacteria</taxon>
        <taxon>Bacillati</taxon>
        <taxon>Bacillota</taxon>
        <taxon>Erysipelotrichia</taxon>
        <taxon>Erysipelotrichales</taxon>
        <taxon>Erysipelotrichaceae</taxon>
        <taxon>Erysipelothrix</taxon>
    </lineage>
</organism>
<keyword evidence="1" id="KW-1133">Transmembrane helix</keyword>
<protein>
    <submittedName>
        <fullName evidence="2">Pheromone shutdown protein</fullName>
    </submittedName>
</protein>
<dbReference type="CDD" id="cd14726">
    <property type="entry name" value="TraB_PrgY-like"/>
    <property type="match status" value="1"/>
</dbReference>
<evidence type="ECO:0000313" key="3">
    <source>
        <dbReference type="Proteomes" id="UP000063781"/>
    </source>
</evidence>
<evidence type="ECO:0000256" key="1">
    <source>
        <dbReference type="SAM" id="Phobius"/>
    </source>
</evidence>
<dbReference type="Proteomes" id="UP000063781">
    <property type="component" value="Chromosome"/>
</dbReference>
<proteinExistence type="predicted"/>
<accession>A0A0X8GY44</accession>
<dbReference type="STRING" id="1514105.AOC36_00765"/>
<dbReference type="PANTHER" id="PTHR21530">
    <property type="entry name" value="PHEROMONE SHUTDOWN PROTEIN"/>
    <property type="match status" value="1"/>
</dbReference>
<keyword evidence="1" id="KW-0812">Transmembrane</keyword>
<sequence length="381" mass="42520">MNTLNYNDKTITFVSTAHVSKDSVDEVKHVIETLQPDTVCVELDYGRAQGLTNPKASKPLDIREVIKSKKFGLFITNLILSSYQKQIADDLGSEVGGEMKQAILSGKEINASIQYIDRNVQTTFKRLWNSMGLWKKTQVATALIMSLFASDDEIDAQEIENLKSSDLLYKSIEELDDKYPEISQVILHERNYFMAEKIKKLSGTNIVVVLGAAHTDGVIKALNESHDLTKLNHVPEEKKNNWMQWILPVFFVVMLVLLTLDNPEVGFQQLLLWIGISSGLAVIGALISRAHPLTILVTACTTWLSILSPVLAVGMFAGLTEAYMRPPLETEFNTMTTDAKSLKGWYGNRILRIALVFILTSIFASIGTFVSGANIISQFFR</sequence>
<feature type="transmembrane region" description="Helical" evidence="1">
    <location>
        <begin position="270"/>
        <end position="287"/>
    </location>
</feature>
<dbReference type="RefSeq" id="WP_067630053.1">
    <property type="nucleotide sequence ID" value="NZ_CP013213.1"/>
</dbReference>
<name>A0A0X8GY44_9FIRM</name>
<dbReference type="KEGG" id="erl:AOC36_00765"/>
<dbReference type="PANTHER" id="PTHR21530:SF7">
    <property type="entry name" value="TRAB DOMAIN-CONTAINING PROTEIN"/>
    <property type="match status" value="1"/>
</dbReference>
<evidence type="ECO:0000313" key="2">
    <source>
        <dbReference type="EMBL" id="AMC92575.1"/>
    </source>
</evidence>
<keyword evidence="1" id="KW-0472">Membrane</keyword>
<feature type="transmembrane region" description="Helical" evidence="1">
    <location>
        <begin position="242"/>
        <end position="258"/>
    </location>
</feature>
<dbReference type="InterPro" id="IPR046345">
    <property type="entry name" value="TraB_PrgY-like"/>
</dbReference>